<comment type="similarity">
    <text evidence="3">In the N-terminal section; belongs to the enoyl-CoA hydratase/isomerase family.</text>
</comment>
<dbReference type="Pfam" id="PF02737">
    <property type="entry name" value="3HCDH_N"/>
    <property type="match status" value="1"/>
</dbReference>
<dbReference type="GO" id="GO:0004300">
    <property type="term" value="F:enoyl-CoA hydratase activity"/>
    <property type="evidence" value="ECO:0007669"/>
    <property type="project" value="UniProtKB-ARBA"/>
</dbReference>
<evidence type="ECO:0000256" key="3">
    <source>
        <dbReference type="ARBA" id="ARBA00008750"/>
    </source>
</evidence>
<reference evidence="17 18" key="1">
    <citation type="submission" date="2019-11" db="EMBL/GenBank/DDBJ databases">
        <title>Whole-genome sequence of Rhodoplanes serenus DSM 18633, type strain.</title>
        <authorList>
            <person name="Kyndt J.A."/>
            <person name="Meyer T.E."/>
        </authorList>
    </citation>
    <scope>NUCLEOTIDE SEQUENCE [LARGE SCALE GENOMIC DNA]</scope>
    <source>
        <strain evidence="17 18">DSM 18633</strain>
    </source>
</reference>
<evidence type="ECO:0000256" key="4">
    <source>
        <dbReference type="ARBA" id="ARBA00022832"/>
    </source>
</evidence>
<evidence type="ECO:0000259" key="16">
    <source>
        <dbReference type="Pfam" id="PF02737"/>
    </source>
</evidence>
<dbReference type="GO" id="GO:0003857">
    <property type="term" value="F:(3S)-3-hydroxyacyl-CoA dehydrogenase (NAD+) activity"/>
    <property type="evidence" value="ECO:0007669"/>
    <property type="project" value="UniProtKB-EC"/>
</dbReference>
<keyword evidence="4" id="KW-0276">Fatty acid metabolism</keyword>
<dbReference type="GO" id="GO:0016042">
    <property type="term" value="P:lipid catabolic process"/>
    <property type="evidence" value="ECO:0007669"/>
    <property type="project" value="UniProtKB-KW"/>
</dbReference>
<comment type="subcellular location">
    <subcellularLocation>
        <location evidence="1">Peroxisome</location>
    </subcellularLocation>
</comment>
<keyword evidence="9" id="KW-0576">Peroxisome</keyword>
<dbReference type="InterPro" id="IPR008927">
    <property type="entry name" value="6-PGluconate_DH-like_C_sf"/>
</dbReference>
<dbReference type="InterPro" id="IPR006176">
    <property type="entry name" value="3-OHacyl-CoA_DH_NAD-bd"/>
</dbReference>
<keyword evidence="12" id="KW-0511">Multifunctional enzyme</keyword>
<evidence type="ECO:0000256" key="10">
    <source>
        <dbReference type="ARBA" id="ARBA00023235"/>
    </source>
</evidence>
<dbReference type="Gene3D" id="1.10.1040.50">
    <property type="match status" value="1"/>
</dbReference>
<evidence type="ECO:0000259" key="15">
    <source>
        <dbReference type="Pfam" id="PF00725"/>
    </source>
</evidence>
<dbReference type="Pfam" id="PF00725">
    <property type="entry name" value="3HCDH"/>
    <property type="match status" value="2"/>
</dbReference>
<evidence type="ECO:0000256" key="8">
    <source>
        <dbReference type="ARBA" id="ARBA00023098"/>
    </source>
</evidence>
<dbReference type="AlphaFoldDB" id="A0A9X4XMC8"/>
<dbReference type="FunFam" id="1.10.1040.50:FF:000006">
    <property type="entry name" value="Peroxisomal bifunctional enzyme"/>
    <property type="match status" value="1"/>
</dbReference>
<evidence type="ECO:0000256" key="13">
    <source>
        <dbReference type="ARBA" id="ARBA00049556"/>
    </source>
</evidence>
<protein>
    <submittedName>
        <fullName evidence="17">3-hydroxyacyl-CoA dehydrogenase</fullName>
    </submittedName>
</protein>
<keyword evidence="5" id="KW-0442">Lipid degradation</keyword>
<comment type="similarity">
    <text evidence="14">Belongs to the enoyl-CoA hydratase/isomerase family.</text>
</comment>
<accession>A0A9X4XMC8</accession>
<evidence type="ECO:0000313" key="17">
    <source>
        <dbReference type="EMBL" id="MTW17815.1"/>
    </source>
</evidence>
<dbReference type="SUPFAM" id="SSF48179">
    <property type="entry name" value="6-phosphogluconate dehydrogenase C-terminal domain-like"/>
    <property type="match status" value="2"/>
</dbReference>
<evidence type="ECO:0000256" key="6">
    <source>
        <dbReference type="ARBA" id="ARBA00023002"/>
    </source>
</evidence>
<comment type="pathway">
    <text evidence="2">Lipid metabolism; fatty acid beta-oxidation.</text>
</comment>
<evidence type="ECO:0000256" key="14">
    <source>
        <dbReference type="RuleBase" id="RU003707"/>
    </source>
</evidence>
<dbReference type="InterPro" id="IPR036291">
    <property type="entry name" value="NAD(P)-bd_dom_sf"/>
</dbReference>
<dbReference type="GO" id="GO:0070403">
    <property type="term" value="F:NAD+ binding"/>
    <property type="evidence" value="ECO:0007669"/>
    <property type="project" value="InterPro"/>
</dbReference>
<dbReference type="SUPFAM" id="SSF52096">
    <property type="entry name" value="ClpP/crotonase"/>
    <property type="match status" value="1"/>
</dbReference>
<comment type="catalytic activity">
    <reaction evidence="13">
        <text>a (3S)-3-hydroxyacyl-CoA + NAD(+) = a 3-oxoacyl-CoA + NADH + H(+)</text>
        <dbReference type="Rhea" id="RHEA:22432"/>
        <dbReference type="ChEBI" id="CHEBI:15378"/>
        <dbReference type="ChEBI" id="CHEBI:57318"/>
        <dbReference type="ChEBI" id="CHEBI:57540"/>
        <dbReference type="ChEBI" id="CHEBI:57945"/>
        <dbReference type="ChEBI" id="CHEBI:90726"/>
        <dbReference type="EC" id="1.1.1.35"/>
    </reaction>
</comment>
<dbReference type="Gene3D" id="3.90.226.10">
    <property type="entry name" value="2-enoyl-CoA Hydratase, Chain A, domain 1"/>
    <property type="match status" value="1"/>
</dbReference>
<dbReference type="Pfam" id="PF00378">
    <property type="entry name" value="ECH_1"/>
    <property type="match status" value="1"/>
</dbReference>
<dbReference type="InterPro" id="IPR029045">
    <property type="entry name" value="ClpP/crotonase-like_dom_sf"/>
</dbReference>
<gene>
    <name evidence="17" type="ORF">GJ689_16530</name>
</gene>
<dbReference type="GO" id="GO:0016853">
    <property type="term" value="F:isomerase activity"/>
    <property type="evidence" value="ECO:0007669"/>
    <property type="project" value="UniProtKB-KW"/>
</dbReference>
<keyword evidence="11" id="KW-0456">Lyase</keyword>
<comment type="caution">
    <text evidence="17">The sequence shown here is derived from an EMBL/GenBank/DDBJ whole genome shotgun (WGS) entry which is preliminary data.</text>
</comment>
<organism evidence="17 18">
    <name type="scientific">Rhodoplanes serenus</name>
    <dbReference type="NCBI Taxonomy" id="200615"/>
    <lineage>
        <taxon>Bacteria</taxon>
        <taxon>Pseudomonadati</taxon>
        <taxon>Pseudomonadota</taxon>
        <taxon>Alphaproteobacteria</taxon>
        <taxon>Hyphomicrobiales</taxon>
        <taxon>Nitrobacteraceae</taxon>
        <taxon>Rhodoplanes</taxon>
    </lineage>
</organism>
<evidence type="ECO:0000256" key="11">
    <source>
        <dbReference type="ARBA" id="ARBA00023239"/>
    </source>
</evidence>
<dbReference type="InterPro" id="IPR018376">
    <property type="entry name" value="Enoyl-CoA_hyd/isom_CS"/>
</dbReference>
<evidence type="ECO:0000256" key="1">
    <source>
        <dbReference type="ARBA" id="ARBA00004275"/>
    </source>
</evidence>
<dbReference type="Proteomes" id="UP000438991">
    <property type="component" value="Unassembled WGS sequence"/>
</dbReference>
<evidence type="ECO:0000256" key="9">
    <source>
        <dbReference type="ARBA" id="ARBA00023140"/>
    </source>
</evidence>
<proteinExistence type="inferred from homology"/>
<keyword evidence="7" id="KW-0520">NAD</keyword>
<dbReference type="PROSITE" id="PS00166">
    <property type="entry name" value="ENOYL_COA_HYDRATASE"/>
    <property type="match status" value="1"/>
</dbReference>
<dbReference type="FunFam" id="3.40.50.720:FF:000009">
    <property type="entry name" value="Fatty oxidation complex, alpha subunit"/>
    <property type="match status" value="1"/>
</dbReference>
<dbReference type="CDD" id="cd06558">
    <property type="entry name" value="crotonase-like"/>
    <property type="match status" value="1"/>
</dbReference>
<dbReference type="Gene3D" id="3.40.50.720">
    <property type="entry name" value="NAD(P)-binding Rossmann-like Domain"/>
    <property type="match status" value="1"/>
</dbReference>
<dbReference type="EMBL" id="WNKV01000012">
    <property type="protein sequence ID" value="MTW17815.1"/>
    <property type="molecule type" value="Genomic_DNA"/>
</dbReference>
<keyword evidence="6" id="KW-0560">Oxidoreductase</keyword>
<dbReference type="GO" id="GO:0006631">
    <property type="term" value="P:fatty acid metabolic process"/>
    <property type="evidence" value="ECO:0007669"/>
    <property type="project" value="UniProtKB-KW"/>
</dbReference>
<keyword evidence="8" id="KW-0443">Lipid metabolism</keyword>
<keyword evidence="10" id="KW-0413">Isomerase</keyword>
<dbReference type="InterPro" id="IPR001753">
    <property type="entry name" value="Enoyl-CoA_hydra/iso"/>
</dbReference>
<feature type="domain" description="3-hydroxyacyl-CoA dehydrogenase NAD binding" evidence="16">
    <location>
        <begin position="298"/>
        <end position="473"/>
    </location>
</feature>
<evidence type="ECO:0000313" key="18">
    <source>
        <dbReference type="Proteomes" id="UP000438991"/>
    </source>
</evidence>
<feature type="domain" description="3-hydroxyacyl-CoA dehydrogenase C-terminal" evidence="15">
    <location>
        <begin position="599"/>
        <end position="685"/>
    </location>
</feature>
<dbReference type="SUPFAM" id="SSF51735">
    <property type="entry name" value="NAD(P)-binding Rossmann-fold domains"/>
    <property type="match status" value="1"/>
</dbReference>
<evidence type="ECO:0000256" key="7">
    <source>
        <dbReference type="ARBA" id="ARBA00023027"/>
    </source>
</evidence>
<evidence type="ECO:0000256" key="12">
    <source>
        <dbReference type="ARBA" id="ARBA00023268"/>
    </source>
</evidence>
<dbReference type="InterPro" id="IPR006108">
    <property type="entry name" value="3HC_DH_C"/>
</dbReference>
<evidence type="ECO:0000256" key="2">
    <source>
        <dbReference type="ARBA" id="ARBA00005005"/>
    </source>
</evidence>
<feature type="domain" description="3-hydroxyacyl-CoA dehydrogenase C-terminal" evidence="15">
    <location>
        <begin position="477"/>
        <end position="563"/>
    </location>
</feature>
<evidence type="ECO:0000256" key="5">
    <source>
        <dbReference type="ARBA" id="ARBA00022963"/>
    </source>
</evidence>
<dbReference type="PANTHER" id="PTHR23309">
    <property type="entry name" value="3-HYDROXYACYL-COA DEHYROGENASE"/>
    <property type="match status" value="1"/>
</dbReference>
<sequence>MPVTDLVRLERDGDVAVITIDNPPVNALKAEVRAGLLAAIAAVQDDSRIGAVVIRCAGRTFVAGADISELGKPAMQPYLPDVIEAIETCPKPVVAALHGTALGGGLEIALGCHYRVALAATRLGLPEIKLGLIPGAGGTQRLPRLVGPETAFAMVLSGEPIGAEEGQTRGLVDAIVPDLDAAAVAFAREAAARGQPPRTRDRSEAIAPYGADPAGLDALAAKHAGRPDGRAAPPAAVEALKAAVTLPFQEGIARERALFVALRDGPQSAAYRHLFAAERAAMRLDLPASVAARRIGRAAVIGAGTMGAGIAACFANAGLPVVMVDVSAESLARGRDTIEKTWAAAVQRGKLTAAEMERRRALLTTATELAAVAGAELVVEAAVEDMAVKRDVFAALDTIAPDAILATNTSYLDIDAIAAATRRPGRVLGLHFFSPATVMRLVEVVRAARTDPEVLATGVAVARTLGKVPVVVGVCHGFVGNRMLRVRTTETERLLLAGALPYEIDAALTEFGFPMGPCAVGDLAGLDIAWRMRKAQGARAEIADRLCEAGRFGQKTGRGYFRYEPGSRTPIRDPEVEALIVATSATLGITRRPFTADEIVERLLFPMVNEGARILAEGIARRAGDIDVIWVNGYGFPAYRGGPMHWADAIGLPRVRDRLTAIAAETGEASHAPAPLVLELAAAGRGFASVAS</sequence>
<name>A0A9X4XMC8_9BRAD</name>